<accession>A0AAV7JH64</accession>
<dbReference type="EMBL" id="JAKMXF010000332">
    <property type="protein sequence ID" value="KAI6648181.1"/>
    <property type="molecule type" value="Genomic_DNA"/>
</dbReference>
<evidence type="ECO:0000313" key="1">
    <source>
        <dbReference type="EMBL" id="KAI6648181.1"/>
    </source>
</evidence>
<dbReference type="AlphaFoldDB" id="A0AAV7JH64"/>
<protein>
    <submittedName>
        <fullName evidence="1">Uncharacterized protein</fullName>
    </submittedName>
</protein>
<comment type="caution">
    <text evidence="1">The sequence shown here is derived from an EMBL/GenBank/DDBJ whole genome shotgun (WGS) entry which is preliminary data.</text>
</comment>
<keyword evidence="2" id="KW-1185">Reference proteome</keyword>
<organism evidence="1 2">
    <name type="scientific">Oopsacas minuta</name>
    <dbReference type="NCBI Taxonomy" id="111878"/>
    <lineage>
        <taxon>Eukaryota</taxon>
        <taxon>Metazoa</taxon>
        <taxon>Porifera</taxon>
        <taxon>Hexactinellida</taxon>
        <taxon>Hexasterophora</taxon>
        <taxon>Lyssacinosida</taxon>
        <taxon>Leucopsacidae</taxon>
        <taxon>Oopsacas</taxon>
    </lineage>
</organism>
<evidence type="ECO:0000313" key="2">
    <source>
        <dbReference type="Proteomes" id="UP001165289"/>
    </source>
</evidence>
<proteinExistence type="predicted"/>
<dbReference type="Proteomes" id="UP001165289">
    <property type="component" value="Unassembled WGS sequence"/>
</dbReference>
<reference evidence="1 2" key="1">
    <citation type="journal article" date="2023" name="BMC Biol.">
        <title>The compact genome of the sponge Oopsacas minuta (Hexactinellida) is lacking key metazoan core genes.</title>
        <authorList>
            <person name="Santini S."/>
            <person name="Schenkelaars Q."/>
            <person name="Jourda C."/>
            <person name="Duchesne M."/>
            <person name="Belahbib H."/>
            <person name="Rocher C."/>
            <person name="Selva M."/>
            <person name="Riesgo A."/>
            <person name="Vervoort M."/>
            <person name="Leys S.P."/>
            <person name="Kodjabachian L."/>
            <person name="Le Bivic A."/>
            <person name="Borchiellini C."/>
            <person name="Claverie J.M."/>
            <person name="Renard E."/>
        </authorList>
    </citation>
    <scope>NUCLEOTIDE SEQUENCE [LARGE SCALE GENOMIC DNA]</scope>
    <source>
        <strain evidence="1">SPO-2</strain>
    </source>
</reference>
<name>A0AAV7JH64_9METZ</name>
<sequence>MATHVAPIPELPQHSAFLGGNYLRTEGHKQWPHCLSPQSGSMDLGPCAIQKPYPQISLLNVKLNCLEGSFLLQSFDTFFVPSPPFLVPSSPLHRLFTRPSLILH</sequence>
<gene>
    <name evidence="1" type="ORF">LOD99_11990</name>
</gene>